<evidence type="ECO:0000256" key="1">
    <source>
        <dbReference type="ARBA" id="ARBA00023015"/>
    </source>
</evidence>
<evidence type="ECO:0000259" key="4">
    <source>
        <dbReference type="PROSITE" id="PS50043"/>
    </source>
</evidence>
<accession>A0ABZ2CBT5</accession>
<keyword evidence="6" id="KW-1185">Reference proteome</keyword>
<name>A0ABZ2CBT5_9BACI</name>
<reference evidence="5 6" key="1">
    <citation type="submission" date="2023-10" db="EMBL/GenBank/DDBJ databases">
        <title>Niallia locisalis sp.nov. isolated from a salt pond sample.</title>
        <authorList>
            <person name="Li X.-J."/>
            <person name="Dong L."/>
        </authorList>
    </citation>
    <scope>NUCLEOTIDE SEQUENCE [LARGE SCALE GENOMIC DNA]</scope>
    <source>
        <strain evidence="5 6">DSM 29761</strain>
    </source>
</reference>
<organism evidence="5 6">
    <name type="scientific">Niallia oryzisoli</name>
    <dbReference type="NCBI Taxonomy" id="1737571"/>
    <lineage>
        <taxon>Bacteria</taxon>
        <taxon>Bacillati</taxon>
        <taxon>Bacillota</taxon>
        <taxon>Bacilli</taxon>
        <taxon>Bacillales</taxon>
        <taxon>Bacillaceae</taxon>
        <taxon>Niallia</taxon>
    </lineage>
</organism>
<dbReference type="InterPro" id="IPR036388">
    <property type="entry name" value="WH-like_DNA-bd_sf"/>
</dbReference>
<dbReference type="SMART" id="SM00421">
    <property type="entry name" value="HTH_LUXR"/>
    <property type="match status" value="1"/>
</dbReference>
<evidence type="ECO:0000313" key="6">
    <source>
        <dbReference type="Proteomes" id="UP001357223"/>
    </source>
</evidence>
<proteinExistence type="predicted"/>
<feature type="domain" description="HTH luxR-type" evidence="4">
    <location>
        <begin position="163"/>
        <end position="228"/>
    </location>
</feature>
<dbReference type="InterPro" id="IPR000792">
    <property type="entry name" value="Tscrpt_reg_LuxR_C"/>
</dbReference>
<dbReference type="SUPFAM" id="SSF46894">
    <property type="entry name" value="C-terminal effector domain of the bipartite response regulators"/>
    <property type="match status" value="1"/>
</dbReference>
<evidence type="ECO:0000313" key="5">
    <source>
        <dbReference type="EMBL" id="WVX79385.1"/>
    </source>
</evidence>
<dbReference type="InterPro" id="IPR016032">
    <property type="entry name" value="Sig_transdc_resp-reg_C-effctor"/>
</dbReference>
<evidence type="ECO:0000256" key="3">
    <source>
        <dbReference type="ARBA" id="ARBA00023163"/>
    </source>
</evidence>
<keyword evidence="3" id="KW-0804">Transcription</keyword>
<dbReference type="CDD" id="cd06170">
    <property type="entry name" value="LuxR_C_like"/>
    <property type="match status" value="1"/>
</dbReference>
<dbReference type="PANTHER" id="PTHR44688">
    <property type="entry name" value="DNA-BINDING TRANSCRIPTIONAL ACTIVATOR DEVR_DOSR"/>
    <property type="match status" value="1"/>
</dbReference>
<gene>
    <name evidence="5" type="ORF">R4Z09_19000</name>
</gene>
<protein>
    <submittedName>
        <fullName evidence="5">LuxR C-terminal-related transcriptional regulator</fullName>
    </submittedName>
</protein>
<keyword evidence="2" id="KW-0238">DNA-binding</keyword>
<sequence>MISFNTLQNKVKVLETVSSHEEQLYKILEIYMDSFPVLDAHLFRYSPFGYLAEGILAITPSGLIHIREMREDIRSLPIIYSAIQERKAKYCCGVDYLIQTNSKYIISSNITSMTVTPICMDSVVMGYICSSEFENNTHIEDSWLNSLSQYGKLIGKVFERSTKADSSPLLSRRELEVMKRISWGESNKEMAVTMGLSELTIKQYVKTAIDKIGALNRAHAVSVLLRKGIIN</sequence>
<dbReference type="Pfam" id="PF00196">
    <property type="entry name" value="GerE"/>
    <property type="match status" value="1"/>
</dbReference>
<dbReference type="RefSeq" id="WP_338448319.1">
    <property type="nucleotide sequence ID" value="NZ_CP137640.1"/>
</dbReference>
<dbReference type="Gene3D" id="1.10.10.10">
    <property type="entry name" value="Winged helix-like DNA-binding domain superfamily/Winged helix DNA-binding domain"/>
    <property type="match status" value="1"/>
</dbReference>
<dbReference type="PRINTS" id="PR00038">
    <property type="entry name" value="HTHLUXR"/>
</dbReference>
<dbReference type="PANTHER" id="PTHR44688:SF16">
    <property type="entry name" value="DNA-BINDING TRANSCRIPTIONAL ACTIVATOR DEVR_DOSR"/>
    <property type="match status" value="1"/>
</dbReference>
<dbReference type="Proteomes" id="UP001357223">
    <property type="component" value="Chromosome"/>
</dbReference>
<keyword evidence="1" id="KW-0805">Transcription regulation</keyword>
<dbReference type="PROSITE" id="PS50043">
    <property type="entry name" value="HTH_LUXR_2"/>
    <property type="match status" value="1"/>
</dbReference>
<evidence type="ECO:0000256" key="2">
    <source>
        <dbReference type="ARBA" id="ARBA00023125"/>
    </source>
</evidence>
<dbReference type="EMBL" id="CP137640">
    <property type="protein sequence ID" value="WVX79385.1"/>
    <property type="molecule type" value="Genomic_DNA"/>
</dbReference>